<protein>
    <submittedName>
        <fullName evidence="1">Uncharacterized protein</fullName>
    </submittedName>
</protein>
<dbReference type="OrthoDB" id="166336at2"/>
<proteinExistence type="predicted"/>
<evidence type="ECO:0000313" key="1">
    <source>
        <dbReference type="EMBL" id="ACZ61784.1"/>
    </source>
</evidence>
<reference evidence="1 2" key="1">
    <citation type="journal article" date="2009" name="PLoS Genet.">
        <title>Localized plasticity in the streamlined genomes of vinyl chloride respiring Dehalococcoides.</title>
        <authorList>
            <person name="McMurdie P.J."/>
            <person name="Behrens S.F."/>
            <person name="Muller J.A."/>
            <person name="Goke J."/>
            <person name="Ritalahti K.M."/>
            <person name="Wagner R."/>
            <person name="Goltsman E."/>
            <person name="Lapidus A."/>
            <person name="Holmes S."/>
            <person name="Loffler F.E."/>
            <person name="Spormann A.M."/>
        </authorList>
    </citation>
    <scope>NUCLEOTIDE SEQUENCE [LARGE SCALE GENOMIC DNA]</scope>
    <source>
        <strain evidence="1 2">VS</strain>
    </source>
</reference>
<dbReference type="EMBL" id="CP001827">
    <property type="protein sequence ID" value="ACZ61784.1"/>
    <property type="molecule type" value="Genomic_DNA"/>
</dbReference>
<dbReference type="Proteomes" id="UP000002506">
    <property type="component" value="Chromosome"/>
</dbReference>
<dbReference type="HOGENOM" id="CLU_2805319_0_0_0"/>
<sequence>MEKELAGNIMSCLDELSKGLSRRRELLAKAGACEDYYFYYDLAAIDEEERKALNKLNSLGKQDATENIAK</sequence>
<dbReference type="KEGG" id="dev:DhcVS_644"/>
<dbReference type="eggNOG" id="ENOG5031E8X">
    <property type="taxonomic scope" value="Bacteria"/>
</dbReference>
<dbReference type="AlphaFoldDB" id="D2BHI4"/>
<gene>
    <name evidence="1" type="ordered locus">DhcVS_644</name>
</gene>
<dbReference type="RefSeq" id="WP_012881944.1">
    <property type="nucleotide sequence ID" value="NC_013552.1"/>
</dbReference>
<accession>D2BHI4</accession>
<evidence type="ECO:0000313" key="2">
    <source>
        <dbReference type="Proteomes" id="UP000002506"/>
    </source>
</evidence>
<organism evidence="1 2">
    <name type="scientific">Dehalococcoides mccartyi (strain VS)</name>
    <dbReference type="NCBI Taxonomy" id="311424"/>
    <lineage>
        <taxon>Bacteria</taxon>
        <taxon>Bacillati</taxon>
        <taxon>Chloroflexota</taxon>
        <taxon>Dehalococcoidia</taxon>
        <taxon>Dehalococcoidales</taxon>
        <taxon>Dehalococcoidaceae</taxon>
        <taxon>Dehalococcoides</taxon>
    </lineage>
</organism>
<name>D2BHI4_DEHMV</name>